<dbReference type="Proteomes" id="UP001300502">
    <property type="component" value="Unassembled WGS sequence"/>
</dbReference>
<protein>
    <submittedName>
        <fullName evidence="1">Uncharacterized protein</fullName>
    </submittedName>
</protein>
<evidence type="ECO:0000313" key="2">
    <source>
        <dbReference type="Proteomes" id="UP001300502"/>
    </source>
</evidence>
<dbReference type="AlphaFoldDB" id="A0AAV9IA78"/>
<dbReference type="EMBL" id="JANCYU010000023">
    <property type="protein sequence ID" value="KAK4524335.1"/>
    <property type="molecule type" value="Genomic_DNA"/>
</dbReference>
<organism evidence="1 2">
    <name type="scientific">Galdieria yellowstonensis</name>
    <dbReference type="NCBI Taxonomy" id="3028027"/>
    <lineage>
        <taxon>Eukaryota</taxon>
        <taxon>Rhodophyta</taxon>
        <taxon>Bangiophyceae</taxon>
        <taxon>Galdieriales</taxon>
        <taxon>Galdieriaceae</taxon>
        <taxon>Galdieria</taxon>
    </lineage>
</organism>
<accession>A0AAV9IA78</accession>
<name>A0AAV9IA78_9RHOD</name>
<proteinExistence type="predicted"/>
<reference evidence="1 2" key="1">
    <citation type="submission" date="2022-07" db="EMBL/GenBank/DDBJ databases">
        <title>Genome-wide signatures of adaptation to extreme environments.</title>
        <authorList>
            <person name="Cho C.H."/>
            <person name="Yoon H.S."/>
        </authorList>
    </citation>
    <scope>NUCLEOTIDE SEQUENCE [LARGE SCALE GENOMIC DNA]</scope>
    <source>
        <strain evidence="1 2">108.79 E11</strain>
    </source>
</reference>
<sequence>MLNESRRACFCSITLQNKNSTVADTLSISDENQIVPWNILENPNNAEMYRFVADEFLQTKKRFHRLQEETDKLHRLVNQALQEKNLKTQVRCKEAVQPKSSTNENNRSSLSSKLFHESNTKKVSLQVQLLTLTYTFIGFNALTVSLFSSTKRAWYLLKRICHRNMRSRQPLVSEMNGKKNSIASASCSRAVSPHWSFSFLLPLVSWRHSFQYSYWLCSVDFTIPQQRQKEGSKLLITSKYNHGFSSTPGTDSITQATDKVLTRKHVEEFLSSISLRSDISIVDNALKVPAAFLDMQKQYLSCLPPHPLNEALLFLFRESVLETELARQQALSKGSLEGIRWRTLSKESYFREICSSMLSKLYLTEDNSNGVKSSNERESIEKLILKECKVLADYLLAEIPNLLRDEKKEFCSQVTEEVFEKIFKLDSDTLSKSL</sequence>
<keyword evidence="2" id="KW-1185">Reference proteome</keyword>
<evidence type="ECO:0000313" key="1">
    <source>
        <dbReference type="EMBL" id="KAK4524335.1"/>
    </source>
</evidence>
<comment type="caution">
    <text evidence="1">The sequence shown here is derived from an EMBL/GenBank/DDBJ whole genome shotgun (WGS) entry which is preliminary data.</text>
</comment>
<gene>
    <name evidence="1" type="ORF">GAYE_SCF03G2235</name>
</gene>